<dbReference type="STRING" id="35756.GCA_001044155_02074"/>
<proteinExistence type="predicted"/>
<dbReference type="Proteomes" id="UP000254467">
    <property type="component" value="Unassembled WGS sequence"/>
</dbReference>
<evidence type="ECO:0000313" key="1">
    <source>
        <dbReference type="EMBL" id="STC69818.1"/>
    </source>
</evidence>
<gene>
    <name evidence="1" type="ORF">NCTC11862_01617</name>
</gene>
<organism evidence="1 2">
    <name type="scientific">Corynebacterium pilosum</name>
    <dbReference type="NCBI Taxonomy" id="35756"/>
    <lineage>
        <taxon>Bacteria</taxon>
        <taxon>Bacillati</taxon>
        <taxon>Actinomycetota</taxon>
        <taxon>Actinomycetes</taxon>
        <taxon>Mycobacteriales</taxon>
        <taxon>Corynebacteriaceae</taxon>
        <taxon>Corynebacterium</taxon>
    </lineage>
</organism>
<protein>
    <submittedName>
        <fullName evidence="1">Uncharacterized protein</fullName>
    </submittedName>
</protein>
<keyword evidence="2" id="KW-1185">Reference proteome</keyword>
<name>A0A376CQ81_9CORY</name>
<evidence type="ECO:0000313" key="2">
    <source>
        <dbReference type="Proteomes" id="UP000254467"/>
    </source>
</evidence>
<dbReference type="EMBL" id="UFXQ01000001">
    <property type="protein sequence ID" value="STC69818.1"/>
    <property type="molecule type" value="Genomic_DNA"/>
</dbReference>
<dbReference type="AlphaFoldDB" id="A0A376CQ81"/>
<accession>A0A376CQ81</accession>
<reference evidence="1 2" key="1">
    <citation type="submission" date="2018-06" db="EMBL/GenBank/DDBJ databases">
        <authorList>
            <consortium name="Pathogen Informatics"/>
            <person name="Doyle S."/>
        </authorList>
    </citation>
    <scope>NUCLEOTIDE SEQUENCE [LARGE SCALE GENOMIC DNA]</scope>
    <source>
        <strain evidence="1 2">NCTC11862</strain>
    </source>
</reference>
<sequence>MFQVIDAGILDRDPYLLLHADTHLVDVVLPTLAADHGLSEPTWTVEQTFADGSTRTRTYPAPTGDDYPVRVGIPAAFTGISVALRDGEEVHHGPVTFRGLNDDYPFLLLHDGERSVDPAGGILQLNYTLLAPKGTTVDGAAATHEHPVGPWAGWSSISVDAHGVEGLTVHVPGGEPIEVAVAGHPVYEWDFSVTTLPNAETEDREPVYTTSPNINIFGAGQWFLELTYAPLGGEQELVHEAELEQGGLYEVFPADAYDEAWVGRYKVVLYSGDDVVDTRFLSIAEGLHMRAKNEGPKGTDFRFIDITGALSPFSYVLAGTKAKPIGIEGGQKRFSSTETSRVETVTSDSGYELTFVVVPETLRTRVIYEGAEPAEFREKITIPAACLAAGEKFTVYSPRPLPLAKLVTLDPLQGVKNLVNTLGTDEAVVSVSVTNKALARTVREKPSCELYLLWSEVTYDEYLDGLGEKARAVHLKRSQEHRVMEYEAEASQHLIYAALATVEAGEEE</sequence>